<protein>
    <recommendedName>
        <fullName evidence="4">DUF732 domain-containing protein</fullName>
    </recommendedName>
</protein>
<dbReference type="Proteomes" id="UP001263371">
    <property type="component" value="Unassembled WGS sequence"/>
</dbReference>
<evidence type="ECO:0000256" key="1">
    <source>
        <dbReference type="SAM" id="MobiDB-lite"/>
    </source>
</evidence>
<evidence type="ECO:0000313" key="2">
    <source>
        <dbReference type="EMBL" id="MDU0368527.1"/>
    </source>
</evidence>
<keyword evidence="3" id="KW-1185">Reference proteome</keyword>
<gene>
    <name evidence="2" type="ORF">RWH45_15040</name>
</gene>
<feature type="region of interest" description="Disordered" evidence="1">
    <location>
        <begin position="1"/>
        <end position="28"/>
    </location>
</feature>
<evidence type="ECO:0008006" key="4">
    <source>
        <dbReference type="Google" id="ProtNLM"/>
    </source>
</evidence>
<comment type="caution">
    <text evidence="2">The sequence shown here is derived from an EMBL/GenBank/DDBJ whole genome shotgun (WGS) entry which is preliminary data.</text>
</comment>
<reference evidence="2 3" key="1">
    <citation type="submission" date="2023-09" db="EMBL/GenBank/DDBJ databases">
        <title>Microbacterium fusihabitans sp. nov., Microbacterium phycihabitans sp. nov., and Microbacterium cervinum sp. nov., isolated from dried seaweeds of beach.</title>
        <authorList>
            <person name="Lee S.D."/>
        </authorList>
    </citation>
    <scope>NUCLEOTIDE SEQUENCE [LARGE SCALE GENOMIC DNA]</scope>
    <source>
        <strain evidence="2 3">KSW4-17</strain>
    </source>
</reference>
<sequence length="102" mass="10815">MTEHGWWSDAAPLVEETERPSPEVDEAPGDFVDAVRAALSDSSRLRASSDDALAEAGEEFCFLAAEVDDRPPLPEVVGGMRVEADDAVVIASAARSILCPSD</sequence>
<evidence type="ECO:0000313" key="3">
    <source>
        <dbReference type="Proteomes" id="UP001263371"/>
    </source>
</evidence>
<proteinExistence type="predicted"/>
<accession>A0ABU3TAW2</accession>
<organism evidence="2 3">
    <name type="scientific">Microbacterium galbum</name>
    <dbReference type="NCBI Taxonomy" id="3075994"/>
    <lineage>
        <taxon>Bacteria</taxon>
        <taxon>Bacillati</taxon>
        <taxon>Actinomycetota</taxon>
        <taxon>Actinomycetes</taxon>
        <taxon>Micrococcales</taxon>
        <taxon>Microbacteriaceae</taxon>
        <taxon>Microbacterium</taxon>
    </lineage>
</organism>
<name>A0ABU3TAW2_9MICO</name>
<dbReference type="RefSeq" id="WP_315995682.1">
    <property type="nucleotide sequence ID" value="NZ_JAWDIS010000003.1"/>
</dbReference>
<dbReference type="EMBL" id="JAWDIS010000003">
    <property type="protein sequence ID" value="MDU0368527.1"/>
    <property type="molecule type" value="Genomic_DNA"/>
</dbReference>